<dbReference type="InterPro" id="IPR029044">
    <property type="entry name" value="Nucleotide-diphossugar_trans"/>
</dbReference>
<feature type="transmembrane region" description="Helical" evidence="7">
    <location>
        <begin position="268"/>
        <end position="290"/>
    </location>
</feature>
<evidence type="ECO:0000256" key="4">
    <source>
        <dbReference type="ARBA" id="ARBA00022692"/>
    </source>
</evidence>
<sequence length="323" mass="36095">MPVITVVSPCYQEEDNVEICHETVRRIFEETLPGYTREHIFADNASTDGTLEKLRQIAQADPAVKVIVNARNFGLFRSTFNAFRYATGDAILLMLPVDLQDPPEMLPDFVKLWEQGYQVVAGARLERQEGAIMRACRRLFYAIVNKLADFEIPENVGEFQLVDRKVLDAMIGHEDQYPYIRGLVASVGFRRVIVPYTWVTRERGKSKLRIWTLVDQALNGIFAFTSAPMRLATLAGFTLSALCVAYAIAMLVAYFVLPNAAPRGITTLLVSLFFLSGVQIAFIGMLGEYVTAIHAQVRHGGVVTEQERINIDRPDTPGGPPPK</sequence>
<feature type="transmembrane region" description="Helical" evidence="7">
    <location>
        <begin position="231"/>
        <end position="256"/>
    </location>
</feature>
<keyword evidence="6 7" id="KW-0472">Membrane</keyword>
<evidence type="ECO:0000256" key="2">
    <source>
        <dbReference type="ARBA" id="ARBA00022676"/>
    </source>
</evidence>
<evidence type="ECO:0000313" key="10">
    <source>
        <dbReference type="Proteomes" id="UP000811255"/>
    </source>
</evidence>
<evidence type="ECO:0000256" key="3">
    <source>
        <dbReference type="ARBA" id="ARBA00022679"/>
    </source>
</evidence>
<dbReference type="RefSeq" id="WP_214536590.1">
    <property type="nucleotide sequence ID" value="NZ_JAHFVK010000002.1"/>
</dbReference>
<evidence type="ECO:0000256" key="5">
    <source>
        <dbReference type="ARBA" id="ARBA00022989"/>
    </source>
</evidence>
<evidence type="ECO:0000259" key="8">
    <source>
        <dbReference type="Pfam" id="PF00535"/>
    </source>
</evidence>
<dbReference type="Gene3D" id="3.90.550.10">
    <property type="entry name" value="Spore Coat Polysaccharide Biosynthesis Protein SpsA, Chain A"/>
    <property type="match status" value="1"/>
</dbReference>
<evidence type="ECO:0000256" key="7">
    <source>
        <dbReference type="SAM" id="Phobius"/>
    </source>
</evidence>
<keyword evidence="4 7" id="KW-0812">Transmembrane</keyword>
<evidence type="ECO:0000256" key="1">
    <source>
        <dbReference type="ARBA" id="ARBA00004141"/>
    </source>
</evidence>
<accession>A0ABS5W6K9</accession>
<proteinExistence type="predicted"/>
<dbReference type="PANTHER" id="PTHR48090:SF1">
    <property type="entry name" value="PROPHAGE BACTOPRENOL GLUCOSYL TRANSFERASE HOMOLOG"/>
    <property type="match status" value="1"/>
</dbReference>
<comment type="subcellular location">
    <subcellularLocation>
        <location evidence="1">Membrane</location>
        <topology evidence="1">Multi-pass membrane protein</topology>
    </subcellularLocation>
</comment>
<keyword evidence="5 7" id="KW-1133">Transmembrane helix</keyword>
<dbReference type="CDD" id="cd04187">
    <property type="entry name" value="DPM1_like_bac"/>
    <property type="match status" value="1"/>
</dbReference>
<keyword evidence="10" id="KW-1185">Reference proteome</keyword>
<dbReference type="Pfam" id="PF00535">
    <property type="entry name" value="Glycos_transf_2"/>
    <property type="match status" value="1"/>
</dbReference>
<dbReference type="EMBL" id="JAHFVK010000002">
    <property type="protein sequence ID" value="MBT2134992.1"/>
    <property type="molecule type" value="Genomic_DNA"/>
</dbReference>
<feature type="domain" description="Glycosyltransferase 2-like" evidence="8">
    <location>
        <begin position="5"/>
        <end position="168"/>
    </location>
</feature>
<dbReference type="SUPFAM" id="SSF53448">
    <property type="entry name" value="Nucleotide-diphospho-sugar transferases"/>
    <property type="match status" value="1"/>
</dbReference>
<keyword evidence="3" id="KW-0808">Transferase</keyword>
<reference evidence="9 10" key="1">
    <citation type="submission" date="2021-05" db="EMBL/GenBank/DDBJ databases">
        <title>Croceibacterium sp. LX-88 genome sequence.</title>
        <authorList>
            <person name="Luo X."/>
        </authorList>
    </citation>
    <scope>NUCLEOTIDE SEQUENCE [LARGE SCALE GENOMIC DNA]</scope>
    <source>
        <strain evidence="9 10">LX-88</strain>
    </source>
</reference>
<comment type="caution">
    <text evidence="9">The sequence shown here is derived from an EMBL/GenBank/DDBJ whole genome shotgun (WGS) entry which is preliminary data.</text>
</comment>
<gene>
    <name evidence="9" type="ORF">KK137_11665</name>
</gene>
<evidence type="ECO:0000256" key="6">
    <source>
        <dbReference type="ARBA" id="ARBA00023136"/>
    </source>
</evidence>
<organism evidence="9 10">
    <name type="scientific">Croceibacterium selenioxidans</name>
    <dbReference type="NCBI Taxonomy" id="2838833"/>
    <lineage>
        <taxon>Bacteria</taxon>
        <taxon>Pseudomonadati</taxon>
        <taxon>Pseudomonadota</taxon>
        <taxon>Alphaproteobacteria</taxon>
        <taxon>Sphingomonadales</taxon>
        <taxon>Erythrobacteraceae</taxon>
        <taxon>Croceibacterium</taxon>
    </lineage>
</organism>
<dbReference type="InterPro" id="IPR050256">
    <property type="entry name" value="Glycosyltransferase_2"/>
</dbReference>
<dbReference type="PANTHER" id="PTHR48090">
    <property type="entry name" value="UNDECAPRENYL-PHOSPHATE 4-DEOXY-4-FORMAMIDO-L-ARABINOSE TRANSFERASE-RELATED"/>
    <property type="match status" value="1"/>
</dbReference>
<evidence type="ECO:0000313" key="9">
    <source>
        <dbReference type="EMBL" id="MBT2134992.1"/>
    </source>
</evidence>
<dbReference type="InterPro" id="IPR001173">
    <property type="entry name" value="Glyco_trans_2-like"/>
</dbReference>
<protein>
    <submittedName>
        <fullName evidence="9">Glycosyltransferase family 2 protein</fullName>
    </submittedName>
</protein>
<name>A0ABS5W6K9_9SPHN</name>
<dbReference type="Proteomes" id="UP000811255">
    <property type="component" value="Unassembled WGS sequence"/>
</dbReference>
<keyword evidence="2" id="KW-0328">Glycosyltransferase</keyword>